<dbReference type="Proteomes" id="UP000278609">
    <property type="component" value="Unassembled WGS sequence"/>
</dbReference>
<evidence type="ECO:0000313" key="4">
    <source>
        <dbReference type="Proteomes" id="UP000278609"/>
    </source>
</evidence>
<gene>
    <name evidence="3" type="ORF">EII40_04025</name>
</gene>
<comment type="caution">
    <text evidence="3">The sequence shown here is derived from an EMBL/GenBank/DDBJ whole genome shotgun (WGS) entry which is preliminary data.</text>
</comment>
<protein>
    <recommendedName>
        <fullName evidence="2">DUF6850 domain-containing protein</fullName>
    </recommendedName>
</protein>
<dbReference type="OrthoDB" id="1025008at2"/>
<keyword evidence="1" id="KW-0732">Signal</keyword>
<name>A0A3P1XTW7_TANFO</name>
<dbReference type="AlphaFoldDB" id="A0A3P1XTW7"/>
<reference evidence="3 4" key="1">
    <citation type="submission" date="2018-11" db="EMBL/GenBank/DDBJ databases">
        <title>Genomes From Bacteria Associated with the Canine Oral Cavity: a Test Case for Automated Genome-Based Taxonomic Assignment.</title>
        <authorList>
            <person name="Coil D.A."/>
            <person name="Jospin G."/>
            <person name="Darling A.E."/>
            <person name="Wallis C."/>
            <person name="Davis I.J."/>
            <person name="Harris S."/>
            <person name="Eisen J.A."/>
            <person name="Holcombe L.J."/>
            <person name="O'Flynn C."/>
        </authorList>
    </citation>
    <scope>NUCLEOTIDE SEQUENCE [LARGE SCALE GENOMIC DNA]</scope>
    <source>
        <strain evidence="3 4">OH2617_COT-023</strain>
    </source>
</reference>
<proteinExistence type="predicted"/>
<evidence type="ECO:0000313" key="3">
    <source>
        <dbReference type="EMBL" id="RRD62284.1"/>
    </source>
</evidence>
<feature type="chain" id="PRO_5017957194" description="DUF6850 domain-containing protein" evidence="1">
    <location>
        <begin position="24"/>
        <end position="578"/>
    </location>
</feature>
<dbReference type="EMBL" id="RQYS01000013">
    <property type="protein sequence ID" value="RRD62284.1"/>
    <property type="molecule type" value="Genomic_DNA"/>
</dbReference>
<dbReference type="InterPro" id="IPR049236">
    <property type="entry name" value="DUF6850"/>
</dbReference>
<organism evidence="3 4">
    <name type="scientific">Tannerella forsythia</name>
    <name type="common">Bacteroides forsythus</name>
    <dbReference type="NCBI Taxonomy" id="28112"/>
    <lineage>
        <taxon>Bacteria</taxon>
        <taxon>Pseudomonadati</taxon>
        <taxon>Bacteroidota</taxon>
        <taxon>Bacteroidia</taxon>
        <taxon>Bacteroidales</taxon>
        <taxon>Tannerellaceae</taxon>
        <taxon>Tannerella</taxon>
    </lineage>
</organism>
<evidence type="ECO:0000259" key="2">
    <source>
        <dbReference type="Pfam" id="PF21012"/>
    </source>
</evidence>
<evidence type="ECO:0000256" key="1">
    <source>
        <dbReference type="SAM" id="SignalP"/>
    </source>
</evidence>
<feature type="domain" description="DUF6850" evidence="2">
    <location>
        <begin position="105"/>
        <end position="528"/>
    </location>
</feature>
<dbReference type="RefSeq" id="WP_124750987.1">
    <property type="nucleotide sequence ID" value="NZ_RQYS01000013.1"/>
</dbReference>
<sequence length="578" mass="66427">MKKTFYLIIRCLLICKAPGFVSAQAEYPLQRRIVSLSPPEQTADKFRFDLQSHLADIVYRHPALYEWQNRNGYIFSDVRHRSDTMPIPLLRRTNISLRHADGKISGDYLPFAGNAFTDSEINAEAIYGTAGDGTMFGSASFSKGRHSGYGWNAIRHAELYLPYVIADSTGGDYRYENYYMAGGYAFRLHRGYYGVGGSFRGEIASRQTDPRCANTTSWLTVDASAVWPVATRHWLAVRASYIRNKQHLHLRNWRPNQQDRFFVTYGFGYYDLQESPVSFGIRRMYYMQGIETHATFSNLGLRKGRSVGFTADVNYAFLAMKTEESDAKNLFGSDTHHVNGSWWLTSAEDRALQWSLGLQTHNQFRRGKEHIYETYRPDENYPSIYDFRLVDTRKRYTYTFSSNRMQGKIDYGFSGPRLRIELLGGIGADYRSEGYESPHHHWEVWTVCPMLGAGAKQRLNKVEWGINSLGVLRLPLQYGYDVSGGKFRLDYQETFLPYAYYTDRSFTLHNELYVAYRISKQGRRVGIIVQHLLRNGRRPADVAYTETPGVISHRLSHPASGKVNNHESWISASLFIAM</sequence>
<accession>A0A3P1XTW7</accession>
<dbReference type="Pfam" id="PF21012">
    <property type="entry name" value="DUF6850"/>
    <property type="match status" value="1"/>
</dbReference>
<feature type="signal peptide" evidence="1">
    <location>
        <begin position="1"/>
        <end position="23"/>
    </location>
</feature>